<keyword evidence="8" id="KW-0625">Polysaccharide transport</keyword>
<dbReference type="Proteomes" id="UP000310754">
    <property type="component" value="Unassembled WGS sequence"/>
</dbReference>
<dbReference type="InterPro" id="IPR049712">
    <property type="entry name" value="Poly_export"/>
</dbReference>
<dbReference type="PANTHER" id="PTHR33619:SF3">
    <property type="entry name" value="POLYSACCHARIDE EXPORT PROTEIN GFCE-RELATED"/>
    <property type="match status" value="1"/>
</dbReference>
<keyword evidence="14" id="KW-0449">Lipoprotein</keyword>
<comment type="caution">
    <text evidence="18">The sequence shown here is derived from an EMBL/GenBank/DDBJ whole genome shotgun (WGS) entry which is preliminary data.</text>
</comment>
<feature type="chain" id="PRO_5020969209" evidence="15">
    <location>
        <begin position="20"/>
        <end position="377"/>
    </location>
</feature>
<dbReference type="Pfam" id="PF02563">
    <property type="entry name" value="Poly_export"/>
    <property type="match status" value="1"/>
</dbReference>
<dbReference type="InterPro" id="IPR003715">
    <property type="entry name" value="Poly_export_N"/>
</dbReference>
<feature type="signal peptide" evidence="15">
    <location>
        <begin position="1"/>
        <end position="19"/>
    </location>
</feature>
<dbReference type="AlphaFoldDB" id="A0A4S3ZQC2"/>
<evidence type="ECO:0000313" key="19">
    <source>
        <dbReference type="Proteomes" id="UP000310754"/>
    </source>
</evidence>
<feature type="domain" description="Polysaccharide export protein N-terminal" evidence="16">
    <location>
        <begin position="77"/>
        <end position="159"/>
    </location>
</feature>
<dbReference type="Gene3D" id="3.30.1950.10">
    <property type="entry name" value="wza like domain"/>
    <property type="match status" value="1"/>
</dbReference>
<dbReference type="GO" id="GO:0009279">
    <property type="term" value="C:cell outer membrane"/>
    <property type="evidence" value="ECO:0007669"/>
    <property type="project" value="UniProtKB-SubCell"/>
</dbReference>
<keyword evidence="4" id="KW-1134">Transmembrane beta strand</keyword>
<keyword evidence="3" id="KW-0813">Transport</keyword>
<dbReference type="RefSeq" id="WP_190236850.1">
    <property type="nucleotide sequence ID" value="NZ_SSOA01000011.1"/>
</dbReference>
<evidence type="ECO:0000256" key="11">
    <source>
        <dbReference type="ARBA" id="ARBA00023136"/>
    </source>
</evidence>
<evidence type="ECO:0000256" key="1">
    <source>
        <dbReference type="ARBA" id="ARBA00004571"/>
    </source>
</evidence>
<evidence type="ECO:0000256" key="15">
    <source>
        <dbReference type="SAM" id="SignalP"/>
    </source>
</evidence>
<dbReference type="EMBL" id="SSOA01000011">
    <property type="protein sequence ID" value="THF47757.1"/>
    <property type="molecule type" value="Genomic_DNA"/>
</dbReference>
<protein>
    <submittedName>
        <fullName evidence="18">Polysaccharide export protein</fullName>
    </submittedName>
</protein>
<feature type="domain" description="SLBB" evidence="17">
    <location>
        <begin position="251"/>
        <end position="346"/>
    </location>
</feature>
<evidence type="ECO:0000256" key="8">
    <source>
        <dbReference type="ARBA" id="ARBA00023047"/>
    </source>
</evidence>
<evidence type="ECO:0000256" key="2">
    <source>
        <dbReference type="ARBA" id="ARBA00009450"/>
    </source>
</evidence>
<keyword evidence="10" id="KW-0626">Porin</keyword>
<evidence type="ECO:0000256" key="14">
    <source>
        <dbReference type="ARBA" id="ARBA00023288"/>
    </source>
</evidence>
<evidence type="ECO:0000313" key="18">
    <source>
        <dbReference type="EMBL" id="THF47757.1"/>
    </source>
</evidence>
<keyword evidence="13" id="KW-0998">Cell outer membrane</keyword>
<sequence>MKKILPVLMIALLSGCAKPSDGPSAGSIRSATFPHSADRIPVIELANAPAATAANSTVLANSSDQGLAALRGGAFNQQRLRPGDVIDVTVLDTGEDGLFSSTQSKTLNLGRFTVDQSGNVTMPFVGKQRVTDSTPEGLQSRIVAGLKGSSVNPQAVVTVVDKPTSAVVVSGGVKNPGKFPITARRERVLDIISEAGGASAPAPAAMVTVVRGNQRASAMLSRIMNDAKQNIRLVPGDQVMVDDDTVSFTALGAFKSTGEFQFEPGKLTLAQALGRSGGLADDRADARNVYIFRNQIVQAPANTSGTSASGTPSITTKPVIYHINMKDASSIMLMQMFQMQKGDVIYATTASTVDAAKLFTIYDKPSIGSVAPAPGSK</sequence>
<dbReference type="PANTHER" id="PTHR33619">
    <property type="entry name" value="POLYSACCHARIDE EXPORT PROTEIN GFCE-RELATED"/>
    <property type="match status" value="1"/>
</dbReference>
<evidence type="ECO:0000256" key="5">
    <source>
        <dbReference type="ARBA" id="ARBA00022597"/>
    </source>
</evidence>
<proteinExistence type="inferred from homology"/>
<reference evidence="18 19" key="1">
    <citation type="submission" date="2019-04" db="EMBL/GenBank/DDBJ databases">
        <title>Rhizobium terrae sp. nov., isolated from a paddy soil.</title>
        <authorList>
            <person name="Lin S.-Y."/>
            <person name="Hameed A."/>
            <person name="Huang H.-I."/>
            <person name="Young C.-C."/>
        </authorList>
    </citation>
    <scope>NUCLEOTIDE SEQUENCE [LARGE SCALE GENOMIC DNA]</scope>
    <source>
        <strain evidence="18 19">CC-HIH110</strain>
    </source>
</reference>
<keyword evidence="6" id="KW-0812">Transmembrane</keyword>
<organism evidence="18 19">
    <name type="scientific">Allorhizobium terrae</name>
    <dbReference type="NCBI Taxonomy" id="1848972"/>
    <lineage>
        <taxon>Bacteria</taxon>
        <taxon>Pseudomonadati</taxon>
        <taxon>Pseudomonadota</taxon>
        <taxon>Alphaproteobacteria</taxon>
        <taxon>Hyphomicrobiales</taxon>
        <taxon>Rhizobiaceae</taxon>
        <taxon>Rhizobium/Agrobacterium group</taxon>
        <taxon>Allorhizobium</taxon>
    </lineage>
</organism>
<evidence type="ECO:0000256" key="9">
    <source>
        <dbReference type="ARBA" id="ARBA00023065"/>
    </source>
</evidence>
<keyword evidence="9" id="KW-0406">Ion transport</keyword>
<evidence type="ECO:0000256" key="3">
    <source>
        <dbReference type="ARBA" id="ARBA00022448"/>
    </source>
</evidence>
<dbReference type="GO" id="GO:0006811">
    <property type="term" value="P:monoatomic ion transport"/>
    <property type="evidence" value="ECO:0007669"/>
    <property type="project" value="UniProtKB-KW"/>
</dbReference>
<dbReference type="InterPro" id="IPR054765">
    <property type="entry name" value="SLBB_dom"/>
</dbReference>
<keyword evidence="7 15" id="KW-0732">Signal</keyword>
<dbReference type="GO" id="GO:0015159">
    <property type="term" value="F:polysaccharide transmembrane transporter activity"/>
    <property type="evidence" value="ECO:0007669"/>
    <property type="project" value="InterPro"/>
</dbReference>
<feature type="domain" description="SLBB" evidence="17">
    <location>
        <begin position="167"/>
        <end position="241"/>
    </location>
</feature>
<evidence type="ECO:0000256" key="7">
    <source>
        <dbReference type="ARBA" id="ARBA00022729"/>
    </source>
</evidence>
<dbReference type="PROSITE" id="PS51257">
    <property type="entry name" value="PROKAR_LIPOPROTEIN"/>
    <property type="match status" value="1"/>
</dbReference>
<comment type="similarity">
    <text evidence="2">Belongs to the BexD/CtrA/VexA family.</text>
</comment>
<dbReference type="Pfam" id="PF22461">
    <property type="entry name" value="SLBB_2"/>
    <property type="match status" value="2"/>
</dbReference>
<dbReference type="Gene3D" id="3.10.560.10">
    <property type="entry name" value="Outer membrane lipoprotein wza domain like"/>
    <property type="match status" value="2"/>
</dbReference>
<evidence type="ECO:0000256" key="10">
    <source>
        <dbReference type="ARBA" id="ARBA00023114"/>
    </source>
</evidence>
<evidence type="ECO:0000256" key="12">
    <source>
        <dbReference type="ARBA" id="ARBA00023139"/>
    </source>
</evidence>
<keyword evidence="11" id="KW-0472">Membrane</keyword>
<comment type="subcellular location">
    <subcellularLocation>
        <location evidence="1">Cell outer membrane</location>
        <topology evidence="1">Multi-pass membrane protein</topology>
    </subcellularLocation>
</comment>
<gene>
    <name evidence="18" type="ORF">E6C51_16940</name>
</gene>
<keyword evidence="5" id="KW-0762">Sugar transport</keyword>
<accession>A0A4S3ZQC2</accession>
<evidence type="ECO:0000256" key="6">
    <source>
        <dbReference type="ARBA" id="ARBA00022692"/>
    </source>
</evidence>
<dbReference type="GO" id="GO:0046930">
    <property type="term" value="C:pore complex"/>
    <property type="evidence" value="ECO:0007669"/>
    <property type="project" value="UniProtKB-KW"/>
</dbReference>
<dbReference type="GO" id="GO:0015288">
    <property type="term" value="F:porin activity"/>
    <property type="evidence" value="ECO:0007669"/>
    <property type="project" value="UniProtKB-KW"/>
</dbReference>
<evidence type="ECO:0000259" key="16">
    <source>
        <dbReference type="Pfam" id="PF02563"/>
    </source>
</evidence>
<evidence type="ECO:0000256" key="13">
    <source>
        <dbReference type="ARBA" id="ARBA00023237"/>
    </source>
</evidence>
<keyword evidence="19" id="KW-1185">Reference proteome</keyword>
<keyword evidence="12" id="KW-0564">Palmitate</keyword>
<evidence type="ECO:0000259" key="17">
    <source>
        <dbReference type="Pfam" id="PF22461"/>
    </source>
</evidence>
<evidence type="ECO:0000256" key="4">
    <source>
        <dbReference type="ARBA" id="ARBA00022452"/>
    </source>
</evidence>
<name>A0A4S3ZQC2_9HYPH</name>